<feature type="compositionally biased region" description="Basic and acidic residues" evidence="6">
    <location>
        <begin position="1160"/>
        <end position="1173"/>
    </location>
</feature>
<dbReference type="InterPro" id="IPR013783">
    <property type="entry name" value="Ig-like_fold"/>
</dbReference>
<comment type="caution">
    <text evidence="9">The sequence shown here is derived from an EMBL/GenBank/DDBJ whole genome shotgun (WGS) entry which is preliminary data.</text>
</comment>
<feature type="domain" description="Fibronectin type-III" evidence="8">
    <location>
        <begin position="869"/>
        <end position="953"/>
    </location>
</feature>
<dbReference type="SMART" id="SM00326">
    <property type="entry name" value="SH3"/>
    <property type="match status" value="3"/>
</dbReference>
<dbReference type="CDD" id="cd00063">
    <property type="entry name" value="FN3"/>
    <property type="match status" value="1"/>
</dbReference>
<dbReference type="GO" id="GO:0045202">
    <property type="term" value="C:synapse"/>
    <property type="evidence" value="ECO:0007669"/>
    <property type="project" value="GOC"/>
</dbReference>
<dbReference type="Pfam" id="PF07653">
    <property type="entry name" value="SH3_2"/>
    <property type="match status" value="1"/>
</dbReference>
<reference evidence="9" key="1">
    <citation type="submission" date="2021-02" db="EMBL/GenBank/DDBJ databases">
        <authorList>
            <person name="Nowell W R."/>
        </authorList>
    </citation>
    <scope>NUCLEOTIDE SEQUENCE</scope>
</reference>
<feature type="compositionally biased region" description="Polar residues" evidence="6">
    <location>
        <begin position="1606"/>
        <end position="1616"/>
    </location>
</feature>
<feature type="compositionally biased region" description="Polar residues" evidence="6">
    <location>
        <begin position="545"/>
        <end position="561"/>
    </location>
</feature>
<feature type="compositionally biased region" description="Basic and acidic residues" evidence="6">
    <location>
        <begin position="1273"/>
        <end position="1296"/>
    </location>
</feature>
<dbReference type="Gene3D" id="2.60.40.10">
    <property type="entry name" value="Immunoglobulins"/>
    <property type="match status" value="2"/>
</dbReference>
<dbReference type="CDD" id="cd12014">
    <property type="entry name" value="SH3_RIM-BP_1"/>
    <property type="match status" value="1"/>
</dbReference>
<keyword evidence="3" id="KW-0677">Repeat</keyword>
<feature type="region of interest" description="Disordered" evidence="6">
    <location>
        <begin position="1143"/>
        <end position="1210"/>
    </location>
</feature>
<dbReference type="EMBL" id="CAJNOQ010000249">
    <property type="protein sequence ID" value="CAF0777798.1"/>
    <property type="molecule type" value="Genomic_DNA"/>
</dbReference>
<dbReference type="FunFam" id="2.30.30.40:FF:000016">
    <property type="entry name" value="RIMS-binding protein 2 isoform X2"/>
    <property type="match status" value="1"/>
</dbReference>
<dbReference type="PROSITE" id="PS50853">
    <property type="entry name" value="FN3"/>
    <property type="match status" value="2"/>
</dbReference>
<dbReference type="InterPro" id="IPR036028">
    <property type="entry name" value="SH3-like_dom_sf"/>
</dbReference>
<dbReference type="PROSITE" id="PS50002">
    <property type="entry name" value="SH3"/>
    <property type="match status" value="3"/>
</dbReference>
<dbReference type="PANTHER" id="PTHR14234">
    <property type="entry name" value="RIM BINDING PROTEIN-RELATED"/>
    <property type="match status" value="1"/>
</dbReference>
<proteinExistence type="inferred from homology"/>
<dbReference type="InterPro" id="IPR040325">
    <property type="entry name" value="RIMBP1/2/3"/>
</dbReference>
<evidence type="ECO:0000256" key="1">
    <source>
        <dbReference type="ARBA" id="ARBA00010749"/>
    </source>
</evidence>
<organism evidence="9 11">
    <name type="scientific">Didymodactylos carnosus</name>
    <dbReference type="NCBI Taxonomy" id="1234261"/>
    <lineage>
        <taxon>Eukaryota</taxon>
        <taxon>Metazoa</taxon>
        <taxon>Spiralia</taxon>
        <taxon>Gnathifera</taxon>
        <taxon>Rotifera</taxon>
        <taxon>Eurotatoria</taxon>
        <taxon>Bdelloidea</taxon>
        <taxon>Philodinida</taxon>
        <taxon>Philodinidae</taxon>
        <taxon>Didymodactylos</taxon>
    </lineage>
</organism>
<comment type="similarity">
    <text evidence="1">Belongs to the RIMBP family.</text>
</comment>
<keyword evidence="2 4" id="KW-0728">SH3 domain</keyword>
<feature type="compositionally biased region" description="Polar residues" evidence="6">
    <location>
        <begin position="1321"/>
        <end position="1340"/>
    </location>
</feature>
<sequence length="1686" mass="191254">MSTRSISGFIRDVRDKSAKGVTLAQTLAQPSSPRHGVQNHHNTSSRGTPTPPPPPPPLPHEQIVTDPLLGTNSITIDPYHYSALQDTNQALKAEVQRLAKVEEENRALSIQLEQYNDIYKSYRNVQNELVQLRNIEVQKKNLQDELEQIRENEKTTLSYLQHENDQLRSQNENLLTELTRLTELDGRERLSKQKYEQENVENIKQLDELRLQNDELKLMIEQLKLNDKQGKLQYDTDIRQINDENLKHRTTNEQLKFNCNLLKEELEQMKEQYETIIKRKSIEHENEMKFLQNENKELKQIDKLYDEQKKANERTVIEKKKLENDLLTMNTLNEQCAEFQALVDKLQNEIKTTKEELENVRKINLQLTYEINDLKLQKYTDDKFQQEFEHLQDILKLKTDECDMKRVEVDTLSMKIADLDSTIKSLCDAQEIQRNLKIENESNKQELRKKQDDLEQFQRMHDTSKQEHQETIQLLEEKLRDLEKKTELQSLKHEEILLEFESLKARRDRILPQAYNNSHIDTTVYPFISPTVPLIHHQPKVIPHVSSQDSQTSPSDENAQQFPMKKKTTILHQSTGSQSNENELELSNNESKYRYQTKNLNQISNNQLAIVIAKYSYDPLQLSPNDHPETELPLIMGDYYLIFGNVDEDGFFDGRNLEGRYGLIPSNFVEIIHDSNDLPDTVRSIIQKLTGKNLNLLDNRDAMSSVDSDVFIPSSSSHNKSVPNKYRPNINDQTSYSTHNGNISDVSSNRSDILANNVYSRHIPCPTNLRIEKQLSNSIMIAWNPPLITNNQQLHLMSYQILLDHNLYSTIHPNEKTRALIENINLNEMHRISVRTLTQFGSSRDQECTLLINGIPAGNNNSEQILSYAPSELKVDRISQTSAVVSWWPASNNLAHKLLVNDIEVQTLKPNVHRFKLSGLLPDSVHKVTIKAKLPSHHSKQSQQQQQLSTSTEFKTLAFVLLIDESIEPPKRVQIIAGPQADTLLVSWVQSTSLSNTLRGYRIMIDGRKLVDVLNPLSDHSVLHINSLNLARLLSVRCITDEGESRDSVPVLLTDILTKLDMDTSLTSTITDDKDNDGIQTASTLTLHSDDESNSNVPVLPTIPSSRAVEPKPFIENVKIPATIPRSFDTLPSTNHRQIAAIKPDENGISASLPSPANIKPDKIRPIIKEKLSRPLPTLSSPSSIQPKLSDVPQIEINSPSPSSPRKSREEHFGYDEYVQQTSPEEILPVTRISKSSNKQQQQQPQPRKIKENRSASSSSSAASVRQPLSQQQRDHSDPRSSDGRRSVSVENEQRRTTRSSSSTSTITPNTDKALKYNSPRHASSSSDDQQTSKITSPTIRTAHIKEENNEIVNRKTTQQQQQQKPSSVFDKIKMSVNHRPRLFIALFTYDPNLMSPNKDNDEELPFSEGQLIKIYGDQDADGFYVGETPNGRTGYVPGNMVTELQVEDAEIEAQLLREQFGETNQHNHTTAPVPSLTTTSAPQSLTNKAYLKNSVSTAPVKKMIAVYDYNAHELSPNADPDEELSFKSGDIIYVHGNVLDDGYFMGEMKGVRGLVPSNFLQEVTNDPTSVPQQQEDVITSEIKRSSSSVSVDPQSPTSSVLPIASHTTNTTSDSKPVQEKESSSVILNKNVLPVAAISHDGSEPMETIPVSITSLAEQDNVKPPLTKGFFDRFLDTFTWNKSEPI</sequence>
<dbReference type="InterPro" id="IPR057884">
    <property type="entry name" value="FN3_RIM-BP1/2/3"/>
</dbReference>
<dbReference type="Proteomes" id="UP000681722">
    <property type="component" value="Unassembled WGS sequence"/>
</dbReference>
<feature type="domain" description="SH3" evidence="7">
    <location>
        <begin position="606"/>
        <end position="674"/>
    </location>
</feature>
<feature type="coiled-coil region" evidence="5">
    <location>
        <begin position="252"/>
        <end position="363"/>
    </location>
</feature>
<dbReference type="EMBL" id="CAJOBC010000249">
    <property type="protein sequence ID" value="CAF3560561.1"/>
    <property type="molecule type" value="Genomic_DNA"/>
</dbReference>
<feature type="region of interest" description="Disordered" evidence="6">
    <location>
        <begin position="543"/>
        <end position="563"/>
    </location>
</feature>
<feature type="compositionally biased region" description="Low complexity" evidence="6">
    <location>
        <begin position="1586"/>
        <end position="1601"/>
    </location>
</feature>
<evidence type="ECO:0000256" key="3">
    <source>
        <dbReference type="ARBA" id="ARBA00022737"/>
    </source>
</evidence>
<feature type="compositionally biased region" description="Low complexity" evidence="6">
    <location>
        <begin position="1255"/>
        <end position="1264"/>
    </location>
</feature>
<evidence type="ECO:0000256" key="4">
    <source>
        <dbReference type="PROSITE-ProRule" id="PRU00192"/>
    </source>
</evidence>
<feature type="compositionally biased region" description="Low complexity" evidence="6">
    <location>
        <begin position="1174"/>
        <end position="1184"/>
    </location>
</feature>
<evidence type="ECO:0000259" key="7">
    <source>
        <dbReference type="PROSITE" id="PS50002"/>
    </source>
</evidence>
<keyword evidence="11" id="KW-1185">Reference proteome</keyword>
<evidence type="ECO:0000313" key="11">
    <source>
        <dbReference type="Proteomes" id="UP000663829"/>
    </source>
</evidence>
<dbReference type="SMART" id="SM00060">
    <property type="entry name" value="FN3"/>
    <property type="match status" value="2"/>
</dbReference>
<evidence type="ECO:0000313" key="9">
    <source>
        <dbReference type="EMBL" id="CAF0777798.1"/>
    </source>
</evidence>
<dbReference type="PRINTS" id="PR00452">
    <property type="entry name" value="SH3DOMAIN"/>
</dbReference>
<gene>
    <name evidence="9" type="ORF">GPM918_LOCUS2291</name>
    <name evidence="10" type="ORF">SRO942_LOCUS2291</name>
</gene>
<protein>
    <recommendedName>
        <fullName evidence="12">RIMS-binding protein 2</fullName>
    </recommendedName>
</protein>
<dbReference type="Pfam" id="PF25523">
    <property type="entry name" value="Ig_RIMBP2"/>
    <property type="match status" value="1"/>
</dbReference>
<feature type="region of interest" description="Disordered" evidence="6">
    <location>
        <begin position="1583"/>
        <end position="1623"/>
    </location>
</feature>
<keyword evidence="5" id="KW-0175">Coiled coil</keyword>
<evidence type="ECO:0000259" key="8">
    <source>
        <dbReference type="PROSITE" id="PS50853"/>
    </source>
</evidence>
<dbReference type="InterPro" id="IPR003961">
    <property type="entry name" value="FN3_dom"/>
</dbReference>
<dbReference type="SUPFAM" id="SSF49265">
    <property type="entry name" value="Fibronectin type III"/>
    <property type="match status" value="2"/>
</dbReference>
<dbReference type="InterPro" id="IPR001452">
    <property type="entry name" value="SH3_domain"/>
</dbReference>
<dbReference type="SUPFAM" id="SSF50044">
    <property type="entry name" value="SH3-domain"/>
    <property type="match status" value="3"/>
</dbReference>
<dbReference type="InterPro" id="IPR036116">
    <property type="entry name" value="FN3_sf"/>
</dbReference>
<dbReference type="FunFam" id="2.30.30.40:FF:000023">
    <property type="entry name" value="RIMS-binding protein 2 isoform F"/>
    <property type="match status" value="1"/>
</dbReference>
<dbReference type="Gene3D" id="2.30.30.40">
    <property type="entry name" value="SH3 Domains"/>
    <property type="match status" value="3"/>
</dbReference>
<evidence type="ECO:0000256" key="2">
    <source>
        <dbReference type="ARBA" id="ARBA00022443"/>
    </source>
</evidence>
<dbReference type="Proteomes" id="UP000663829">
    <property type="component" value="Unassembled WGS sequence"/>
</dbReference>
<name>A0A813R7E0_9BILA</name>
<feature type="domain" description="Fibronectin type-III" evidence="8">
    <location>
        <begin position="765"/>
        <end position="858"/>
    </location>
</feature>
<accession>A0A813R7E0</accession>
<feature type="coiled-coil region" evidence="5">
    <location>
        <begin position="429"/>
        <end position="492"/>
    </location>
</feature>
<evidence type="ECO:0000256" key="6">
    <source>
        <dbReference type="SAM" id="MobiDB-lite"/>
    </source>
</evidence>
<feature type="region of interest" description="Disordered" evidence="6">
    <location>
        <begin position="1"/>
        <end position="20"/>
    </location>
</feature>
<evidence type="ECO:0000256" key="5">
    <source>
        <dbReference type="SAM" id="Coils"/>
    </source>
</evidence>
<feature type="domain" description="SH3" evidence="7">
    <location>
        <begin position="1379"/>
        <end position="1447"/>
    </location>
</feature>
<dbReference type="Pfam" id="PF14604">
    <property type="entry name" value="SH3_9"/>
    <property type="match status" value="1"/>
</dbReference>
<dbReference type="OrthoDB" id="4158657at2759"/>
<feature type="domain" description="SH3" evidence="7">
    <location>
        <begin position="1499"/>
        <end position="1566"/>
    </location>
</feature>
<evidence type="ECO:0000313" key="10">
    <source>
        <dbReference type="EMBL" id="CAF3560561.1"/>
    </source>
</evidence>
<dbReference type="GO" id="GO:0007274">
    <property type="term" value="P:neuromuscular synaptic transmission"/>
    <property type="evidence" value="ECO:0007669"/>
    <property type="project" value="TreeGrafter"/>
</dbReference>
<dbReference type="PANTHER" id="PTHR14234:SF19">
    <property type="entry name" value="RIM-BINDING PROTEIN, ISOFORM F"/>
    <property type="match status" value="1"/>
</dbReference>
<evidence type="ECO:0008006" key="12">
    <source>
        <dbReference type="Google" id="ProtNLM"/>
    </source>
</evidence>
<feature type="compositionally biased region" description="Pro residues" evidence="6">
    <location>
        <begin position="49"/>
        <end position="59"/>
    </location>
</feature>
<feature type="region of interest" description="Disordered" evidence="6">
    <location>
        <begin position="1234"/>
        <end position="1369"/>
    </location>
</feature>
<feature type="region of interest" description="Disordered" evidence="6">
    <location>
        <begin position="714"/>
        <end position="744"/>
    </location>
</feature>
<feature type="region of interest" description="Disordered" evidence="6">
    <location>
        <begin position="26"/>
        <end position="60"/>
    </location>
</feature>
<feature type="compositionally biased region" description="Polar residues" evidence="6">
    <location>
        <begin position="730"/>
        <end position="744"/>
    </location>
</feature>
<feature type="compositionally biased region" description="Low complexity" evidence="6">
    <location>
        <begin position="1299"/>
        <end position="1308"/>
    </location>
</feature>
<feature type="coiled-coil region" evidence="5">
    <location>
        <begin position="81"/>
        <end position="226"/>
    </location>
</feature>